<sequence>MNRVDSERPPSVSGAKAEQFRAGDRQIRATHYDSHYPLIISFDSLLAFDLECTHVARDGHVQSDKAIVVWRLPKKGLFVVNKSQSERSRSV</sequence>
<organism evidence="2 3">
    <name type="scientific">Tribolium castaneum</name>
    <name type="common">Red flour beetle</name>
    <dbReference type="NCBI Taxonomy" id="7070"/>
    <lineage>
        <taxon>Eukaryota</taxon>
        <taxon>Metazoa</taxon>
        <taxon>Ecdysozoa</taxon>
        <taxon>Arthropoda</taxon>
        <taxon>Hexapoda</taxon>
        <taxon>Insecta</taxon>
        <taxon>Pterygota</taxon>
        <taxon>Neoptera</taxon>
        <taxon>Endopterygota</taxon>
        <taxon>Coleoptera</taxon>
        <taxon>Polyphaga</taxon>
        <taxon>Cucujiformia</taxon>
        <taxon>Tenebrionidae</taxon>
        <taxon>Tenebrionidae incertae sedis</taxon>
        <taxon>Tribolium</taxon>
    </lineage>
</organism>
<dbReference type="HOGENOM" id="CLU_2429911_0_0_1"/>
<name>D6WB71_TRICA</name>
<accession>D6WB71</accession>
<protein>
    <submittedName>
        <fullName evidence="2">Uncharacterized protein</fullName>
    </submittedName>
</protein>
<reference evidence="2 3" key="1">
    <citation type="journal article" date="2008" name="Nature">
        <title>The genome of the model beetle and pest Tribolium castaneum.</title>
        <authorList>
            <consortium name="Tribolium Genome Sequencing Consortium"/>
            <person name="Richards S."/>
            <person name="Gibbs R.A."/>
            <person name="Weinstock G.M."/>
            <person name="Brown S.J."/>
            <person name="Denell R."/>
            <person name="Beeman R.W."/>
            <person name="Gibbs R."/>
            <person name="Beeman R.W."/>
            <person name="Brown S.J."/>
            <person name="Bucher G."/>
            <person name="Friedrich M."/>
            <person name="Grimmelikhuijzen C.J."/>
            <person name="Klingler M."/>
            <person name="Lorenzen M."/>
            <person name="Richards S."/>
            <person name="Roth S."/>
            <person name="Schroder R."/>
            <person name="Tautz D."/>
            <person name="Zdobnov E.M."/>
            <person name="Muzny D."/>
            <person name="Gibbs R.A."/>
            <person name="Weinstock G.M."/>
            <person name="Attaway T."/>
            <person name="Bell S."/>
            <person name="Buhay C.J."/>
            <person name="Chandrabose M.N."/>
            <person name="Chavez D."/>
            <person name="Clerk-Blankenburg K.P."/>
            <person name="Cree A."/>
            <person name="Dao M."/>
            <person name="Davis C."/>
            <person name="Chacko J."/>
            <person name="Dinh H."/>
            <person name="Dugan-Rocha S."/>
            <person name="Fowler G."/>
            <person name="Garner T.T."/>
            <person name="Garnes J."/>
            <person name="Gnirke A."/>
            <person name="Hawes A."/>
            <person name="Hernandez J."/>
            <person name="Hines S."/>
            <person name="Holder M."/>
            <person name="Hume J."/>
            <person name="Jhangiani S.N."/>
            <person name="Joshi V."/>
            <person name="Khan Z.M."/>
            <person name="Jackson L."/>
            <person name="Kovar C."/>
            <person name="Kowis A."/>
            <person name="Lee S."/>
            <person name="Lewis L.R."/>
            <person name="Margolis J."/>
            <person name="Morgan M."/>
            <person name="Nazareth L.V."/>
            <person name="Nguyen N."/>
            <person name="Okwuonu G."/>
            <person name="Parker D."/>
            <person name="Richards S."/>
            <person name="Ruiz S.J."/>
            <person name="Santibanez J."/>
            <person name="Savard J."/>
            <person name="Scherer S.E."/>
            <person name="Schneider B."/>
            <person name="Sodergren E."/>
            <person name="Tautz D."/>
            <person name="Vattahil S."/>
            <person name="Villasana D."/>
            <person name="White C.S."/>
            <person name="Wright R."/>
            <person name="Park Y."/>
            <person name="Beeman R.W."/>
            <person name="Lord J."/>
            <person name="Oppert B."/>
            <person name="Lorenzen M."/>
            <person name="Brown S."/>
            <person name="Wang L."/>
            <person name="Savard J."/>
            <person name="Tautz D."/>
            <person name="Richards S."/>
            <person name="Weinstock G."/>
            <person name="Gibbs R.A."/>
            <person name="Liu Y."/>
            <person name="Worley K."/>
            <person name="Weinstock G."/>
            <person name="Elsik C.G."/>
            <person name="Reese J.T."/>
            <person name="Elhaik E."/>
            <person name="Landan G."/>
            <person name="Graur D."/>
            <person name="Arensburger P."/>
            <person name="Atkinson P."/>
            <person name="Beeman R.W."/>
            <person name="Beidler J."/>
            <person name="Brown S.J."/>
            <person name="Demuth J.P."/>
            <person name="Drury D.W."/>
            <person name="Du Y.Z."/>
            <person name="Fujiwara H."/>
            <person name="Lorenzen M."/>
            <person name="Maselli V."/>
            <person name="Osanai M."/>
            <person name="Park Y."/>
            <person name="Robertson H.M."/>
            <person name="Tu Z."/>
            <person name="Wang J.J."/>
            <person name="Wang S."/>
            <person name="Richards S."/>
            <person name="Song H."/>
            <person name="Zhang L."/>
            <person name="Sodergren E."/>
            <person name="Werner D."/>
            <person name="Stanke M."/>
            <person name="Morgenstern B."/>
            <person name="Solovyev V."/>
            <person name="Kosarev P."/>
            <person name="Brown G."/>
            <person name="Chen H.C."/>
            <person name="Ermolaeva O."/>
            <person name="Hlavina W."/>
            <person name="Kapustin Y."/>
            <person name="Kiryutin B."/>
            <person name="Kitts P."/>
            <person name="Maglott D."/>
            <person name="Pruitt K."/>
            <person name="Sapojnikov V."/>
            <person name="Souvorov A."/>
            <person name="Mackey A.J."/>
            <person name="Waterhouse R.M."/>
            <person name="Wyder S."/>
            <person name="Zdobnov E.M."/>
            <person name="Zdobnov E.M."/>
            <person name="Wyder S."/>
            <person name="Kriventseva E.V."/>
            <person name="Kadowaki T."/>
            <person name="Bork P."/>
            <person name="Aranda M."/>
            <person name="Bao R."/>
            <person name="Beermann A."/>
            <person name="Berns N."/>
            <person name="Bolognesi R."/>
            <person name="Bonneton F."/>
            <person name="Bopp D."/>
            <person name="Brown S.J."/>
            <person name="Bucher G."/>
            <person name="Butts T."/>
            <person name="Chaumot A."/>
            <person name="Denell R.E."/>
            <person name="Ferrier D.E."/>
            <person name="Friedrich M."/>
            <person name="Gordon C.M."/>
            <person name="Jindra M."/>
            <person name="Klingler M."/>
            <person name="Lan Q."/>
            <person name="Lattorff H.M."/>
            <person name="Laudet V."/>
            <person name="von Levetsow C."/>
            <person name="Liu Z."/>
            <person name="Lutz R."/>
            <person name="Lynch J.A."/>
            <person name="da Fonseca R.N."/>
            <person name="Posnien N."/>
            <person name="Reuter R."/>
            <person name="Roth S."/>
            <person name="Savard J."/>
            <person name="Schinko J.B."/>
            <person name="Schmitt C."/>
            <person name="Schoppmeier M."/>
            <person name="Schroder R."/>
            <person name="Shippy T.D."/>
            <person name="Simonnet F."/>
            <person name="Marques-Souza H."/>
            <person name="Tautz D."/>
            <person name="Tomoyasu Y."/>
            <person name="Trauner J."/>
            <person name="Van der Zee M."/>
            <person name="Vervoort M."/>
            <person name="Wittkopp N."/>
            <person name="Wimmer E.A."/>
            <person name="Yang X."/>
            <person name="Jones A.K."/>
            <person name="Sattelle D.B."/>
            <person name="Ebert P.R."/>
            <person name="Nelson D."/>
            <person name="Scott J.G."/>
            <person name="Beeman R.W."/>
            <person name="Muthukrishnan S."/>
            <person name="Kramer K.J."/>
            <person name="Arakane Y."/>
            <person name="Beeman R.W."/>
            <person name="Zhu Q."/>
            <person name="Hogenkamp D."/>
            <person name="Dixit R."/>
            <person name="Oppert B."/>
            <person name="Jiang H."/>
            <person name="Zou Z."/>
            <person name="Marshall J."/>
            <person name="Elpidina E."/>
            <person name="Vinokurov K."/>
            <person name="Oppert C."/>
            <person name="Zou Z."/>
            <person name="Evans J."/>
            <person name="Lu Z."/>
            <person name="Zhao P."/>
            <person name="Sumathipala N."/>
            <person name="Altincicek B."/>
            <person name="Vilcinskas A."/>
            <person name="Williams M."/>
            <person name="Hultmark D."/>
            <person name="Hetru C."/>
            <person name="Jiang H."/>
            <person name="Grimmelikhuijzen C.J."/>
            <person name="Hauser F."/>
            <person name="Cazzamali G."/>
            <person name="Williamson M."/>
            <person name="Park Y."/>
            <person name="Li B."/>
            <person name="Tanaka Y."/>
            <person name="Predel R."/>
            <person name="Neupert S."/>
            <person name="Schachtner J."/>
            <person name="Verleyen P."/>
            <person name="Raible F."/>
            <person name="Bork P."/>
            <person name="Friedrich M."/>
            <person name="Walden K.K."/>
            <person name="Robertson H.M."/>
            <person name="Angeli S."/>
            <person name="Foret S."/>
            <person name="Bucher G."/>
            <person name="Schuetz S."/>
            <person name="Maleszka R."/>
            <person name="Wimmer E.A."/>
            <person name="Beeman R.W."/>
            <person name="Lorenzen M."/>
            <person name="Tomoyasu Y."/>
            <person name="Miller S.C."/>
            <person name="Grossmann D."/>
            <person name="Bucher G."/>
        </authorList>
    </citation>
    <scope>NUCLEOTIDE SEQUENCE [LARGE SCALE GENOMIC DNA]</scope>
    <source>
        <strain evidence="2 3">Georgia GA2</strain>
    </source>
</reference>
<dbReference type="EMBL" id="KQ971311">
    <property type="protein sequence ID" value="EEZ98947.1"/>
    <property type="molecule type" value="Genomic_DNA"/>
</dbReference>
<evidence type="ECO:0000313" key="3">
    <source>
        <dbReference type="Proteomes" id="UP000007266"/>
    </source>
</evidence>
<evidence type="ECO:0000256" key="1">
    <source>
        <dbReference type="SAM" id="MobiDB-lite"/>
    </source>
</evidence>
<dbReference type="AlphaFoldDB" id="D6WB71"/>
<proteinExistence type="predicted"/>
<keyword evidence="3" id="KW-1185">Reference proteome</keyword>
<feature type="region of interest" description="Disordered" evidence="1">
    <location>
        <begin position="1"/>
        <end position="20"/>
    </location>
</feature>
<dbReference type="Proteomes" id="UP000007266">
    <property type="component" value="Linkage group 2"/>
</dbReference>
<evidence type="ECO:0000313" key="2">
    <source>
        <dbReference type="EMBL" id="EEZ98947.1"/>
    </source>
</evidence>
<reference evidence="2 3" key="2">
    <citation type="journal article" date="2010" name="Nucleic Acids Res.">
        <title>BeetleBase in 2010: revisions to provide comprehensive genomic information for Tribolium castaneum.</title>
        <authorList>
            <person name="Kim H.S."/>
            <person name="Murphy T."/>
            <person name="Xia J."/>
            <person name="Caragea D."/>
            <person name="Park Y."/>
            <person name="Beeman R.W."/>
            <person name="Lorenzen M.D."/>
            <person name="Butcher S."/>
            <person name="Manak J.R."/>
            <person name="Brown S.J."/>
        </authorList>
    </citation>
    <scope>GENOME REANNOTATION</scope>
    <source>
        <strain evidence="2 3">Georgia GA2</strain>
    </source>
</reference>
<gene>
    <name evidence="2" type="primary">GLEAN_04571</name>
    <name evidence="2" type="ORF">TcasGA2_TC004571</name>
</gene>